<dbReference type="PATRIC" id="fig|1095748.3.peg.2518"/>
<dbReference type="AlphaFoldDB" id="I2NES0"/>
<dbReference type="RefSeq" id="WP_003768908.1">
    <property type="nucleotide sequence ID" value="NZ_AJMT01000195.1"/>
</dbReference>
<gene>
    <name evidence="1" type="ORF">HMPREF1051_0377</name>
</gene>
<name>I2NES0_NEISI</name>
<protein>
    <submittedName>
        <fullName evidence="1">Uncharacterized protein</fullName>
    </submittedName>
</protein>
<proteinExistence type="predicted"/>
<sequence length="352" mass="39425">MSQHCKEQDKIRGKFIRAYYSNSAGGGLYKENLTEAAARAKAAEMRKKGYQFGESELPAKYSCWWGDPAFQHITIEYEAYCKIELTSETAAKLPKNRNRTTIGVGEAVTIRSNIPVLWEIQSNLVNPSSVKSKTPSNEISFSALDKAGSITVRAKTQHDQKSITFSIIEPVSLSYSLARNEDNSPMIFHEKGAYIAIIGLVITVYPKTVNFYKVVFRESNEPSKDSGVFLEKGKIHCHATKETRKAGTKCPRAGTIPVKDKGEEYNILGDYDVVGGGENDPKKITRLPSESSMKTDIDIFWGLEEPLTKKLAKKVNQTVTLYSNGNFLIKKGNYKIEIKKGDNYTKNNNFYK</sequence>
<accession>I2NES0</accession>
<comment type="caution">
    <text evidence="1">The sequence shown here is derived from an EMBL/GenBank/DDBJ whole genome shotgun (WGS) entry which is preliminary data.</text>
</comment>
<evidence type="ECO:0000313" key="2">
    <source>
        <dbReference type="Proteomes" id="UP000004473"/>
    </source>
</evidence>
<evidence type="ECO:0000313" key="1">
    <source>
        <dbReference type="EMBL" id="EIG24331.1"/>
    </source>
</evidence>
<dbReference type="EMBL" id="AJMT01000195">
    <property type="protein sequence ID" value="EIG24331.1"/>
    <property type="molecule type" value="Genomic_DNA"/>
</dbReference>
<organism evidence="1 2">
    <name type="scientific">Neisseria sicca VK64</name>
    <dbReference type="NCBI Taxonomy" id="1095748"/>
    <lineage>
        <taxon>Bacteria</taxon>
        <taxon>Pseudomonadati</taxon>
        <taxon>Pseudomonadota</taxon>
        <taxon>Betaproteobacteria</taxon>
        <taxon>Neisseriales</taxon>
        <taxon>Neisseriaceae</taxon>
        <taxon>Neisseria</taxon>
    </lineage>
</organism>
<reference evidence="1 2" key="1">
    <citation type="submission" date="2012-04" db="EMBL/GenBank/DDBJ databases">
        <authorList>
            <person name="Harkins D.M."/>
            <person name="Madupu R."/>
            <person name="Durkin A.S."/>
            <person name="Torralba M."/>
            <person name="Methe B."/>
            <person name="Sutton G.G."/>
            <person name="Nelson K.E."/>
        </authorList>
    </citation>
    <scope>NUCLEOTIDE SEQUENCE [LARGE SCALE GENOMIC DNA]</scope>
    <source>
        <strain evidence="1 2">VK64</strain>
    </source>
</reference>
<dbReference type="Proteomes" id="UP000004473">
    <property type="component" value="Unassembled WGS sequence"/>
</dbReference>